<dbReference type="RefSeq" id="WP_034816994.1">
    <property type="nucleotide sequence ID" value="NZ_JANIEK010000016.1"/>
</dbReference>
<comment type="caution">
    <text evidence="5">The sequence shown here is derived from an EMBL/GenBank/DDBJ whole genome shotgun (WGS) entry which is preliminary data.</text>
</comment>
<dbReference type="Pfam" id="PF02018">
    <property type="entry name" value="CBM_4_9"/>
    <property type="match status" value="3"/>
</dbReference>
<keyword evidence="6" id="KW-1185">Reference proteome</keyword>
<reference evidence="5 6" key="1">
    <citation type="submission" date="2022-07" db="EMBL/GenBank/DDBJ databases">
        <title>Genomic and pangenome structural analysis of the polyextremophile Exiguobacterium.</title>
        <authorList>
            <person name="Shen L."/>
        </authorList>
    </citation>
    <scope>NUCLEOTIDE SEQUENCE [LARGE SCALE GENOMIC DNA]</scope>
    <source>
        <strain evidence="5 6">12_1</strain>
    </source>
</reference>
<name>A0ABT2KX75_9BACL</name>
<protein>
    <submittedName>
        <fullName evidence="5">Carbohydrate binding domain-containing protein</fullName>
    </submittedName>
</protein>
<dbReference type="InterPro" id="IPR000757">
    <property type="entry name" value="Beta-glucanase-like"/>
</dbReference>
<evidence type="ECO:0000313" key="6">
    <source>
        <dbReference type="Proteomes" id="UP001206821"/>
    </source>
</evidence>
<dbReference type="PROSITE" id="PS51762">
    <property type="entry name" value="GH16_2"/>
    <property type="match status" value="1"/>
</dbReference>
<evidence type="ECO:0000256" key="3">
    <source>
        <dbReference type="SAM" id="SignalP"/>
    </source>
</evidence>
<feature type="chain" id="PRO_5047372018" evidence="3">
    <location>
        <begin position="24"/>
        <end position="796"/>
    </location>
</feature>
<dbReference type="Gene3D" id="2.60.120.260">
    <property type="entry name" value="Galactose-binding domain-like"/>
    <property type="match status" value="3"/>
</dbReference>
<dbReference type="SUPFAM" id="SSF49899">
    <property type="entry name" value="Concanavalin A-like lectins/glucanases"/>
    <property type="match status" value="1"/>
</dbReference>
<proteinExistence type="inferred from homology"/>
<dbReference type="SUPFAM" id="SSF49785">
    <property type="entry name" value="Galactose-binding domain-like"/>
    <property type="match status" value="3"/>
</dbReference>
<dbReference type="EMBL" id="JANIEK010000016">
    <property type="protein sequence ID" value="MCT4795035.1"/>
    <property type="molecule type" value="Genomic_DNA"/>
</dbReference>
<dbReference type="PANTHER" id="PTHR10963:SF55">
    <property type="entry name" value="GLYCOSIDE HYDROLASE FAMILY 16 PROTEIN"/>
    <property type="match status" value="1"/>
</dbReference>
<dbReference type="InterPro" id="IPR008979">
    <property type="entry name" value="Galactose-bd-like_sf"/>
</dbReference>
<evidence type="ECO:0000256" key="1">
    <source>
        <dbReference type="ARBA" id="ARBA00006865"/>
    </source>
</evidence>
<dbReference type="Proteomes" id="UP001206821">
    <property type="component" value="Unassembled WGS sequence"/>
</dbReference>
<evidence type="ECO:0000259" key="4">
    <source>
        <dbReference type="PROSITE" id="PS51762"/>
    </source>
</evidence>
<evidence type="ECO:0000313" key="5">
    <source>
        <dbReference type="EMBL" id="MCT4795035.1"/>
    </source>
</evidence>
<feature type="domain" description="GH16" evidence="4">
    <location>
        <begin position="18"/>
        <end position="295"/>
    </location>
</feature>
<accession>A0ABT2KX75</accession>
<dbReference type="CDD" id="cd08023">
    <property type="entry name" value="GH16_laminarinase_like"/>
    <property type="match status" value="1"/>
</dbReference>
<gene>
    <name evidence="5" type="ORF">NQG31_05730</name>
</gene>
<dbReference type="InterPro" id="IPR003305">
    <property type="entry name" value="CenC_carb-bd"/>
</dbReference>
<dbReference type="InterPro" id="IPR013320">
    <property type="entry name" value="ConA-like_dom_sf"/>
</dbReference>
<sequence>MKKWVALALGTGLALSFAQGTHAEKPANKDNTKWKLVWSDEFDKPEIDRTKWTFDTGNWLKDKDGNPVAPGWGNNEKQFYTDKNENAFVKDGKLIIRAKKEQTTDALGSYDYTSAKLTTKGTFSKTYGRYEMRAKLPLGKGLWPAFWMMPEQDRYGGWAASGEIDIMEAWGSRPDQVAGTIHYGETWPNNKYTGKDYHFAEGDGIDKWHTYAVEWEPGELRWYVDGKLYQTQNDWYTKGLNQATKFSYPAPFDQNFYLIMNLAVGGWFDGDPDETTPFPADMEVDYVRVYDLKNRDYRQAVEPVYTDEEIVLPDGAKQPSEDGNLVYDQAYEKPITTVTNGAQALDPTYWNYVALPDFGGVGTVDVIEKAGARFADISISQAGSQPYSHQLIQNVSLGKGGHYKVTFDASADSARSIAVKVGGGPDRGYAKYSDEGSFDLTTGVQTYSMTFDMTEDTDLAARLEFNVGLSTAGVQIGNVRVEQAERQALDPNATKPALGDGNHVYNGTFDQGAMDRMTFWQFDAGATKGTGTVDAELRHFLFKANPKKGEPATLVQNGIQLQEGHEYVLSFKAKAERINTLQVGFTGLDGAAYVPLQDVALTREFETFEIPFTMNAETDLLSQLRFVLGSAKGEISIDDVKLLDVTPIEFDPAPLKNGTFTEGLTHWGSYVHYDAQASVEAVNEAARLAIANEGQEPWSVLMEQGGLELHPGQTYVVRFDASSTTARNMEVTVENASYTRYLSEVVALGPDAKTFEFELVMPQKDMTALKFLLGRTDGSPLGAHDVTIDNVELAVK</sequence>
<dbReference type="Pfam" id="PF00722">
    <property type="entry name" value="Glyco_hydro_16"/>
    <property type="match status" value="1"/>
</dbReference>
<evidence type="ECO:0000256" key="2">
    <source>
        <dbReference type="ARBA" id="ARBA00022801"/>
    </source>
</evidence>
<dbReference type="PANTHER" id="PTHR10963">
    <property type="entry name" value="GLYCOSYL HYDROLASE-RELATED"/>
    <property type="match status" value="1"/>
</dbReference>
<feature type="signal peptide" evidence="3">
    <location>
        <begin position="1"/>
        <end position="23"/>
    </location>
</feature>
<keyword evidence="2" id="KW-0378">Hydrolase</keyword>
<dbReference type="InterPro" id="IPR050546">
    <property type="entry name" value="Glycosyl_Hydrlase_16"/>
</dbReference>
<keyword evidence="3" id="KW-0732">Signal</keyword>
<dbReference type="Gene3D" id="2.60.120.200">
    <property type="match status" value="1"/>
</dbReference>
<comment type="similarity">
    <text evidence="1">Belongs to the glycosyl hydrolase 16 family.</text>
</comment>
<organism evidence="5 6">
    <name type="scientific">Exiguobacterium alkaliphilum</name>
    <dbReference type="NCBI Taxonomy" id="1428684"/>
    <lineage>
        <taxon>Bacteria</taxon>
        <taxon>Bacillati</taxon>
        <taxon>Bacillota</taxon>
        <taxon>Bacilli</taxon>
        <taxon>Bacillales</taxon>
        <taxon>Bacillales Family XII. Incertae Sedis</taxon>
        <taxon>Exiguobacterium</taxon>
    </lineage>
</organism>